<evidence type="ECO:0000313" key="2">
    <source>
        <dbReference type="EMBL" id="MBB6543156.1"/>
    </source>
</evidence>
<keyword evidence="3" id="KW-1185">Reference proteome</keyword>
<dbReference type="RefSeq" id="WP_184423955.1">
    <property type="nucleotide sequence ID" value="NZ_BAABLB010000028.1"/>
</dbReference>
<organism evidence="2 3">
    <name type="scientific">Thalassotalea piscium</name>
    <dbReference type="NCBI Taxonomy" id="1230533"/>
    <lineage>
        <taxon>Bacteria</taxon>
        <taxon>Pseudomonadati</taxon>
        <taxon>Pseudomonadota</taxon>
        <taxon>Gammaproteobacteria</taxon>
        <taxon>Alteromonadales</taxon>
        <taxon>Colwelliaceae</taxon>
        <taxon>Thalassotalea</taxon>
    </lineage>
</organism>
<dbReference type="Proteomes" id="UP000537141">
    <property type="component" value="Unassembled WGS sequence"/>
</dbReference>
<keyword evidence="1" id="KW-0732">Signal</keyword>
<dbReference type="AlphaFoldDB" id="A0A7X0NH14"/>
<evidence type="ECO:0000256" key="1">
    <source>
        <dbReference type="SAM" id="SignalP"/>
    </source>
</evidence>
<feature type="signal peptide" evidence="1">
    <location>
        <begin position="1"/>
        <end position="20"/>
    </location>
</feature>
<sequence length="49" mass="5509">MNKFKLVLFICLAVSNVSNAAIISIDWLSKNDNLITQDTVNALEWLDLT</sequence>
<gene>
    <name evidence="2" type="ORF">HNQ55_001663</name>
</gene>
<reference evidence="2 3" key="1">
    <citation type="submission" date="2020-08" db="EMBL/GenBank/DDBJ databases">
        <title>Genomic Encyclopedia of Type Strains, Phase IV (KMG-IV): sequencing the most valuable type-strain genomes for metagenomic binning, comparative biology and taxonomic classification.</title>
        <authorList>
            <person name="Goeker M."/>
        </authorList>
    </citation>
    <scope>NUCLEOTIDE SEQUENCE [LARGE SCALE GENOMIC DNA]</scope>
    <source>
        <strain evidence="2 3">DSM 26287</strain>
    </source>
</reference>
<dbReference type="EMBL" id="JACHHU010000010">
    <property type="protein sequence ID" value="MBB6543156.1"/>
    <property type="molecule type" value="Genomic_DNA"/>
</dbReference>
<comment type="caution">
    <text evidence="2">The sequence shown here is derived from an EMBL/GenBank/DDBJ whole genome shotgun (WGS) entry which is preliminary data.</text>
</comment>
<evidence type="ECO:0000313" key="3">
    <source>
        <dbReference type="Proteomes" id="UP000537141"/>
    </source>
</evidence>
<proteinExistence type="predicted"/>
<accession>A0A7X0NH14</accession>
<protein>
    <submittedName>
        <fullName evidence="2">Uncharacterized protein</fullName>
    </submittedName>
</protein>
<feature type="chain" id="PRO_5031445708" evidence="1">
    <location>
        <begin position="21"/>
        <end position="49"/>
    </location>
</feature>
<name>A0A7X0NH14_9GAMM</name>